<name>A0A645FF21_9ZZZZ</name>
<accession>A0A645FF21</accession>
<sequence>MPFAQHDTARALQCEHRGGNGARGRMQFFGKTRNTQFGSATATHQQFKQLALAGVAIIRQPPQHTAGGGTDVTRRD</sequence>
<reference evidence="1" key="1">
    <citation type="submission" date="2019-08" db="EMBL/GenBank/DDBJ databases">
        <authorList>
            <person name="Kucharzyk K."/>
            <person name="Murdoch R.W."/>
            <person name="Higgins S."/>
            <person name="Loffler F."/>
        </authorList>
    </citation>
    <scope>NUCLEOTIDE SEQUENCE</scope>
</reference>
<comment type="caution">
    <text evidence="1">The sequence shown here is derived from an EMBL/GenBank/DDBJ whole genome shotgun (WGS) entry which is preliminary data.</text>
</comment>
<dbReference type="EMBL" id="VSSQ01059439">
    <property type="protein sequence ID" value="MPN12998.1"/>
    <property type="molecule type" value="Genomic_DNA"/>
</dbReference>
<evidence type="ECO:0000313" key="1">
    <source>
        <dbReference type="EMBL" id="MPN12998.1"/>
    </source>
</evidence>
<protein>
    <submittedName>
        <fullName evidence="1">Uncharacterized protein</fullName>
    </submittedName>
</protein>
<gene>
    <name evidence="1" type="ORF">SDC9_160318</name>
</gene>
<organism evidence="1">
    <name type="scientific">bioreactor metagenome</name>
    <dbReference type="NCBI Taxonomy" id="1076179"/>
    <lineage>
        <taxon>unclassified sequences</taxon>
        <taxon>metagenomes</taxon>
        <taxon>ecological metagenomes</taxon>
    </lineage>
</organism>
<proteinExistence type="predicted"/>
<dbReference type="AlphaFoldDB" id="A0A645FF21"/>